<reference evidence="5" key="1">
    <citation type="submission" date="2023-06" db="EMBL/GenBank/DDBJ databases">
        <title>Genome-scale phylogeny and comparative genomics of the fungal order Sordariales.</title>
        <authorList>
            <consortium name="Lawrence Berkeley National Laboratory"/>
            <person name="Hensen N."/>
            <person name="Bonometti L."/>
            <person name="Westerberg I."/>
            <person name="Brannstrom I.O."/>
            <person name="Guillou S."/>
            <person name="Cros-Aarteil S."/>
            <person name="Calhoun S."/>
            <person name="Haridas S."/>
            <person name="Kuo A."/>
            <person name="Mondo S."/>
            <person name="Pangilinan J."/>
            <person name="Riley R."/>
            <person name="Labutti K."/>
            <person name="Andreopoulos B."/>
            <person name="Lipzen A."/>
            <person name="Chen C."/>
            <person name="Yanf M."/>
            <person name="Daum C."/>
            <person name="Ng V."/>
            <person name="Clum A."/>
            <person name="Steindorff A."/>
            <person name="Ohm R."/>
            <person name="Martin F."/>
            <person name="Silar P."/>
            <person name="Natvig D."/>
            <person name="Lalanne C."/>
            <person name="Gautier V."/>
            <person name="Ament-Velasquez S.L."/>
            <person name="Kruys A."/>
            <person name="Hutchinson M.I."/>
            <person name="Powell A.J."/>
            <person name="Barry K."/>
            <person name="Miller A.N."/>
            <person name="Grigoriev I.V."/>
            <person name="Debuchy R."/>
            <person name="Gladieux P."/>
            <person name="Thoren M.H."/>
            <person name="Johannesson H."/>
        </authorList>
    </citation>
    <scope>NUCLEOTIDE SEQUENCE</scope>
    <source>
        <strain evidence="5">8032-3</strain>
    </source>
</reference>
<organism evidence="5 6">
    <name type="scientific">Phialemonium atrogriseum</name>
    <dbReference type="NCBI Taxonomy" id="1093897"/>
    <lineage>
        <taxon>Eukaryota</taxon>
        <taxon>Fungi</taxon>
        <taxon>Dikarya</taxon>
        <taxon>Ascomycota</taxon>
        <taxon>Pezizomycotina</taxon>
        <taxon>Sordariomycetes</taxon>
        <taxon>Sordariomycetidae</taxon>
        <taxon>Cephalothecales</taxon>
        <taxon>Cephalothecaceae</taxon>
        <taxon>Phialemonium</taxon>
    </lineage>
</organism>
<dbReference type="RefSeq" id="XP_060280193.1">
    <property type="nucleotide sequence ID" value="XM_060431214.1"/>
</dbReference>
<dbReference type="PANTHER" id="PTHR42877">
    <property type="entry name" value="L-ORNITHINE N(5)-MONOOXYGENASE-RELATED"/>
    <property type="match status" value="1"/>
</dbReference>
<dbReference type="Proteomes" id="UP001244011">
    <property type="component" value="Unassembled WGS sequence"/>
</dbReference>
<comment type="caution">
    <text evidence="5">The sequence shown here is derived from an EMBL/GenBank/DDBJ whole genome shotgun (WGS) entry which is preliminary data.</text>
</comment>
<evidence type="ECO:0000313" key="6">
    <source>
        <dbReference type="Proteomes" id="UP001244011"/>
    </source>
</evidence>
<evidence type="ECO:0000256" key="2">
    <source>
        <dbReference type="ARBA" id="ARBA00022630"/>
    </source>
</evidence>
<dbReference type="GO" id="GO:0050661">
    <property type="term" value="F:NADP binding"/>
    <property type="evidence" value="ECO:0007669"/>
    <property type="project" value="InterPro"/>
</dbReference>
<dbReference type="GeneID" id="85314401"/>
<name>A0AAJ0FKD8_9PEZI</name>
<dbReference type="EMBL" id="MU839023">
    <property type="protein sequence ID" value="KAK1763980.1"/>
    <property type="molecule type" value="Genomic_DNA"/>
</dbReference>
<keyword evidence="2" id="KW-0285">Flavoprotein</keyword>
<dbReference type="InterPro" id="IPR051209">
    <property type="entry name" value="FAD-bind_Monooxygenase_sf"/>
</dbReference>
<dbReference type="SUPFAM" id="SSF51905">
    <property type="entry name" value="FAD/NAD(P)-binding domain"/>
    <property type="match status" value="1"/>
</dbReference>
<dbReference type="GO" id="GO:0050660">
    <property type="term" value="F:flavin adenine dinucleotide binding"/>
    <property type="evidence" value="ECO:0007669"/>
    <property type="project" value="InterPro"/>
</dbReference>
<evidence type="ECO:0000256" key="4">
    <source>
        <dbReference type="ARBA" id="ARBA00023002"/>
    </source>
</evidence>
<protein>
    <submittedName>
        <fullName evidence="5">FAD/NAD(P)-binding domain-containing protein</fullName>
    </submittedName>
</protein>
<dbReference type="GO" id="GO:0004499">
    <property type="term" value="F:N,N-dimethylaniline monooxygenase activity"/>
    <property type="evidence" value="ECO:0007669"/>
    <property type="project" value="InterPro"/>
</dbReference>
<dbReference type="PANTHER" id="PTHR42877:SF5">
    <property type="entry name" value="L-ORNITHINE N(5)-MONOOXYGENASE-RELATED"/>
    <property type="match status" value="1"/>
</dbReference>
<dbReference type="AlphaFoldDB" id="A0AAJ0FKD8"/>
<dbReference type="Pfam" id="PF00743">
    <property type="entry name" value="FMO-like"/>
    <property type="match status" value="1"/>
</dbReference>
<evidence type="ECO:0000256" key="3">
    <source>
        <dbReference type="ARBA" id="ARBA00022827"/>
    </source>
</evidence>
<evidence type="ECO:0000256" key="1">
    <source>
        <dbReference type="ARBA" id="ARBA00010139"/>
    </source>
</evidence>
<keyword evidence="3" id="KW-0274">FAD</keyword>
<gene>
    <name evidence="5" type="ORF">QBC33DRAFT_580693</name>
</gene>
<proteinExistence type="inferred from homology"/>
<dbReference type="InterPro" id="IPR020946">
    <property type="entry name" value="Flavin_mOase-like"/>
</dbReference>
<keyword evidence="6" id="KW-1185">Reference proteome</keyword>
<dbReference type="Gene3D" id="3.50.50.60">
    <property type="entry name" value="FAD/NAD(P)-binding domain"/>
    <property type="match status" value="3"/>
</dbReference>
<keyword evidence="4" id="KW-0560">Oxidoreductase</keyword>
<dbReference type="InterPro" id="IPR036188">
    <property type="entry name" value="FAD/NAD-bd_sf"/>
</dbReference>
<comment type="similarity">
    <text evidence="1">Belongs to the FAD-binding monooxygenase family.</text>
</comment>
<evidence type="ECO:0000313" key="5">
    <source>
        <dbReference type="EMBL" id="KAK1763980.1"/>
    </source>
</evidence>
<accession>A0AAJ0FKD8</accession>
<sequence>MAQQNTIIIGGGVAGIAMAHTLKWKLGYTDFEIYEKGPGVGGTWRVNTYPGCGSDVPIHLYSFSFNLNPGWTQALADQEEILRYVESTVDKFQLRQYFRLNCECLGARWSNERQQWDVTFLDGRTKKTFTRQCAILLSAVGGFSKPRDVRFPGMETFQGNIFHTAEWDHSFDYIGKRVAVVGNGCSAAQVVPSIASSVKKLTQYARSPQWYHERPNQAFTGFHKFCFKYLPLWQRYYRLKLFLDTDELSAVYSPEKVAQRVAVENQAKEYIYREAPEKYHSFIVPDFPLGCKRRIYDPGYLASLRRDNVELLPEGIKKITTTGIISENGKEEDFDAIVMATGFEVQSFLAPMEVIGKTNCTLQEQWDKDRGAQAYMGTFVHNFPNFAILFGPNTFPAFNSVIFSVEVQVAYIAQTLMKPILDGYATAVEAKEEAEDKFVANLDSVLATTVFAAGCSNWYINSAGRNAAAWPGLASGFWRATFFTKWQDFHLTGGSRLWLINRLVRKTRAASPITWLVVLASVAAVAWDWTNGGFELLRERLG</sequence>